<name>A0A7I7UC95_MYCPV</name>
<feature type="domain" description="DUF7172" evidence="1">
    <location>
        <begin position="1"/>
        <end position="199"/>
    </location>
</feature>
<sequence>MSLRVCTSEYMLSTVDGLGMRRTWFPRIVKERFLESTKDGEITRAPDPVVMIDGDIDWYNATPDRQAVTVQIIRAPRSIVAQNPSTVVIHDSWSFAKGARHVVADYPSVTQDAFGGRAQVNRASAAAKDLAYGRLFVDGESSQVWVPIGVLEPGESMHLRYVASVQTPGVWTAPSEFESRWEAHALWTRLLVFAGPVGDTP</sequence>
<evidence type="ECO:0000259" key="1">
    <source>
        <dbReference type="Pfam" id="PF23787"/>
    </source>
</evidence>
<dbReference type="EMBL" id="AP022599">
    <property type="protein sequence ID" value="BBY78875.1"/>
    <property type="molecule type" value="Genomic_DNA"/>
</dbReference>
<organism evidence="2 3">
    <name type="scientific">Mycolicibacterium pulveris</name>
    <name type="common">Mycobacterium pulveris</name>
    <dbReference type="NCBI Taxonomy" id="36813"/>
    <lineage>
        <taxon>Bacteria</taxon>
        <taxon>Bacillati</taxon>
        <taxon>Actinomycetota</taxon>
        <taxon>Actinomycetes</taxon>
        <taxon>Mycobacteriales</taxon>
        <taxon>Mycobacteriaceae</taxon>
        <taxon>Mycolicibacterium</taxon>
    </lineage>
</organism>
<dbReference type="AlphaFoldDB" id="A0A7I7UC95"/>
<dbReference type="Proteomes" id="UP000467252">
    <property type="component" value="Chromosome"/>
</dbReference>
<dbReference type="RefSeq" id="WP_163896498.1">
    <property type="nucleotide sequence ID" value="NZ_AP022599.1"/>
</dbReference>
<dbReference type="InterPro" id="IPR055596">
    <property type="entry name" value="DUF7172"/>
</dbReference>
<evidence type="ECO:0000313" key="2">
    <source>
        <dbReference type="EMBL" id="BBY78875.1"/>
    </source>
</evidence>
<protein>
    <recommendedName>
        <fullName evidence="1">DUF7172 domain-containing protein</fullName>
    </recommendedName>
</protein>
<reference evidence="2 3" key="1">
    <citation type="journal article" date="2019" name="Emerg. Microbes Infect.">
        <title>Comprehensive subspecies identification of 175 nontuberculous mycobacteria species based on 7547 genomic profiles.</title>
        <authorList>
            <person name="Matsumoto Y."/>
            <person name="Kinjo T."/>
            <person name="Motooka D."/>
            <person name="Nabeya D."/>
            <person name="Jung N."/>
            <person name="Uechi K."/>
            <person name="Horii T."/>
            <person name="Iida T."/>
            <person name="Fujita J."/>
            <person name="Nakamura S."/>
        </authorList>
    </citation>
    <scope>NUCLEOTIDE SEQUENCE [LARGE SCALE GENOMIC DNA]</scope>
    <source>
        <strain evidence="2 3">JCM 6370</strain>
    </source>
</reference>
<dbReference type="Pfam" id="PF23787">
    <property type="entry name" value="DUF7172"/>
    <property type="match status" value="1"/>
</dbReference>
<accession>A0A7I7UC95</accession>
<keyword evidence="3" id="KW-1185">Reference proteome</keyword>
<proteinExistence type="predicted"/>
<gene>
    <name evidence="2" type="ORF">MPUL_00330</name>
</gene>
<evidence type="ECO:0000313" key="3">
    <source>
        <dbReference type="Proteomes" id="UP000467252"/>
    </source>
</evidence>